<dbReference type="EMBL" id="CM047942">
    <property type="protein sequence ID" value="KAI9902109.1"/>
    <property type="molecule type" value="Genomic_DNA"/>
</dbReference>
<organism evidence="1 2">
    <name type="scientific">Trichothecium roseum</name>
    <dbReference type="NCBI Taxonomy" id="47278"/>
    <lineage>
        <taxon>Eukaryota</taxon>
        <taxon>Fungi</taxon>
        <taxon>Dikarya</taxon>
        <taxon>Ascomycota</taxon>
        <taxon>Pezizomycotina</taxon>
        <taxon>Sordariomycetes</taxon>
        <taxon>Hypocreomycetidae</taxon>
        <taxon>Hypocreales</taxon>
        <taxon>Hypocreales incertae sedis</taxon>
        <taxon>Trichothecium</taxon>
    </lineage>
</organism>
<protein>
    <submittedName>
        <fullName evidence="1">Uncharacterized protein</fullName>
    </submittedName>
</protein>
<sequence>MRKGLRKLVWRGSQNDPGDESVIGAPSWSRFESRSRSEVTVSPPVDGVEVWHEPTRDASVDICFIHGLAGHGNKTWTASGQTSPWPKELLPTEITNARILTYGYDAYVFPKSGAKASANQVVDHASNLLTDLTNARLDGDTSSRPLIFVAHSLGGLVCKQALLRSRNNPEVHLRGIFNSTKGVIFLGTPHRGSWMADMAKVPASALGLVKSINTSLLTALQADTQYLKSLQDDFLSMVRQQRESGRGLEVTCFFEELPLPRGGIVVSKDSATFDGYNPITIHADHKAMVKFSSVGDNGFKRLVSELKRWVSDINEGWFMASADQTSTLRPRISAESTIRQPSVRHLPLSKNYNFVGRKDVLEHLRQRLLNGPGGQQLALLGLGGMGKTQTALQFSHSVKGSVEYGDFSVIWIPVLSMASFEQACATVVNKLNIKNASDTSNKKELFRDYFSSDESGKWLLILDNADDVSTMHGLLSKSDGIMDYLPVSDGGRTLLTTRSREVANSFARSNVLELTSMSHEDATTLLERSLEKRQSLQEYAKVTDELLGELAYLPLAIAQASSYINMNSISVHEYLRLFRKTDQDMVELLSRGFRDGTHYSVTQGAVATTWTVSFNQIQSHDADAEKLLCFMAHIESKAIPRSILPNLGTEQKMTHAIGTLCGYGFLSRQREGDVFDMHSLVYVSIRLWLQQQNTAESTYNTAIIHLSNLFQDHEWAARETWRPQLTHVLKALQDPISTVRESFILANTLSFYLLNDSRREEVIELLERMHALMDKQVLPASESSRRSTQYLLGIAYQGGVKSQAAVDLLLRVVDTEKEILSEDDPVRLQSQRALANSYISNGQNREGIDVLLQVRRVEDSLFEELDYRKASTLHHLALAYQSTKDYRQAIESITLAITMREGVYAKDDYRVLGAKNVLGILYREDGQADKAIEVLEDVFALRRATLEKDNIKLLVTKIELAIAYISKSRFEETPALLEPMIPLLDTTSGTRRHYACMALHWLAVAYHQTGLTERAVETMERAVAASSTMLSMSDGNRLRAEQSLQHYREELQKKGEETIAEA</sequence>
<evidence type="ECO:0000313" key="2">
    <source>
        <dbReference type="Proteomes" id="UP001163324"/>
    </source>
</evidence>
<gene>
    <name evidence="1" type="ORF">N3K66_003926</name>
</gene>
<proteinExistence type="predicted"/>
<keyword evidence="2" id="KW-1185">Reference proteome</keyword>
<comment type="caution">
    <text evidence="1">The sequence shown here is derived from an EMBL/GenBank/DDBJ whole genome shotgun (WGS) entry which is preliminary data.</text>
</comment>
<accession>A0ACC0V6W2</accession>
<dbReference type="Proteomes" id="UP001163324">
    <property type="component" value="Chromosome 3"/>
</dbReference>
<name>A0ACC0V6W2_9HYPO</name>
<reference evidence="1" key="1">
    <citation type="submission" date="2022-10" db="EMBL/GenBank/DDBJ databases">
        <title>Complete Genome of Trichothecium roseum strain YXFP-22015, a Plant Pathogen Isolated from Citrus.</title>
        <authorList>
            <person name="Wang Y."/>
            <person name="Zhu L."/>
        </authorList>
    </citation>
    <scope>NUCLEOTIDE SEQUENCE</scope>
    <source>
        <strain evidence="1">YXFP-22015</strain>
    </source>
</reference>
<evidence type="ECO:0000313" key="1">
    <source>
        <dbReference type="EMBL" id="KAI9902109.1"/>
    </source>
</evidence>